<protein>
    <recommendedName>
        <fullName evidence="4">Fe2OG dioxygenase domain-containing protein</fullName>
    </recommendedName>
</protein>
<organism evidence="2 3">
    <name type="scientific">Prymnesium parvum</name>
    <name type="common">Toxic golden alga</name>
    <dbReference type="NCBI Taxonomy" id="97485"/>
    <lineage>
        <taxon>Eukaryota</taxon>
        <taxon>Haptista</taxon>
        <taxon>Haptophyta</taxon>
        <taxon>Prymnesiophyceae</taxon>
        <taxon>Prymnesiales</taxon>
        <taxon>Prymnesiaceae</taxon>
        <taxon>Prymnesium</taxon>
    </lineage>
</organism>
<accession>A0AB34J0Y1</accession>
<dbReference type="Gene3D" id="3.60.130.30">
    <property type="match status" value="1"/>
</dbReference>
<feature type="compositionally biased region" description="Basic and acidic residues" evidence="1">
    <location>
        <begin position="104"/>
        <end position="120"/>
    </location>
</feature>
<feature type="region of interest" description="Disordered" evidence="1">
    <location>
        <begin position="19"/>
        <end position="128"/>
    </location>
</feature>
<comment type="caution">
    <text evidence="2">The sequence shown here is derived from an EMBL/GenBank/DDBJ whole genome shotgun (WGS) entry which is preliminary data.</text>
</comment>
<keyword evidence="3" id="KW-1185">Reference proteome</keyword>
<sequence length="510" mass="55151">MTTLHQALMELPDFGKRKLPLAAPAHAPAQAAPPKPKSKGWNSHGHLQWKKPSSASLGAAPERPAAEPPPPKKSRRPPASTPSHAAPRPAGDPPRASPTSPAGEPRRTPLPKHEKARRLADSPPARGVGGEPEHLLLLLGLPSGCSALQLERLFADCAPLQLQLLSDWARGTPRRAACLALGSEAAARRAKSKSMAAEAAVGGDAVRICGPVDSVAAEEGFSSSMSAGMRDKLRLLEARCVKALACAKLPPSLVHVLLCCEEGAATRGVDEAVRTLSSGKVKQPQQLLTHTLLKERRRAATLSSCAGATWLCRLNGLPLPRGPAARLHQLLEELDWSAMPAEGKLRGAMAEQSFKLGLSTKVWGKNNGPYVPFAFKEGFGVWDASSVTQRHRQLWEAASTLIEACDPSYPWTTVQFNRNFRGQLHRDDKDASFQVATAFGEYTGGELRVHSQDGIVDINTRNRFVRFDGRYPHEVLPYEGTRYSVIFFQLQPPWSVDLTSTEEGSHSSSK</sequence>
<dbReference type="AlphaFoldDB" id="A0AB34J0Y1"/>
<evidence type="ECO:0008006" key="4">
    <source>
        <dbReference type="Google" id="ProtNLM"/>
    </source>
</evidence>
<evidence type="ECO:0000313" key="3">
    <source>
        <dbReference type="Proteomes" id="UP001515480"/>
    </source>
</evidence>
<evidence type="ECO:0000256" key="1">
    <source>
        <dbReference type="SAM" id="MobiDB-lite"/>
    </source>
</evidence>
<evidence type="ECO:0000313" key="2">
    <source>
        <dbReference type="EMBL" id="KAL1510216.1"/>
    </source>
</evidence>
<gene>
    <name evidence="2" type="ORF">AB1Y20_006544</name>
</gene>
<name>A0AB34J0Y1_PRYPA</name>
<reference evidence="2 3" key="1">
    <citation type="journal article" date="2024" name="Science">
        <title>Giant polyketide synthase enzymes in the biosynthesis of giant marine polyether toxins.</title>
        <authorList>
            <person name="Fallon T.R."/>
            <person name="Shende V.V."/>
            <person name="Wierzbicki I.H."/>
            <person name="Pendleton A.L."/>
            <person name="Watervoot N.F."/>
            <person name="Auber R.P."/>
            <person name="Gonzalez D.J."/>
            <person name="Wisecaver J.H."/>
            <person name="Moore B.S."/>
        </authorList>
    </citation>
    <scope>NUCLEOTIDE SEQUENCE [LARGE SCALE GENOMIC DNA]</scope>
    <source>
        <strain evidence="2 3">12B1</strain>
    </source>
</reference>
<dbReference type="EMBL" id="JBGBPQ010000015">
    <property type="protein sequence ID" value="KAL1510216.1"/>
    <property type="molecule type" value="Genomic_DNA"/>
</dbReference>
<feature type="compositionally biased region" description="Low complexity" evidence="1">
    <location>
        <begin position="20"/>
        <end position="32"/>
    </location>
</feature>
<dbReference type="Proteomes" id="UP001515480">
    <property type="component" value="Unassembled WGS sequence"/>
</dbReference>
<proteinExistence type="predicted"/>